<dbReference type="SUPFAM" id="SSF57903">
    <property type="entry name" value="FYVE/PHD zinc finger"/>
    <property type="match status" value="1"/>
</dbReference>
<dbReference type="InterPro" id="IPR013083">
    <property type="entry name" value="Znf_RING/FYVE/PHD"/>
</dbReference>
<sequence>QDCIVCGRSGASITCCQPGCDRSFHLPCASAGQCITQYTPEYRSFCWEHRPELEVEAGPEDDTTCPICITPVEDTKSYEALVCSGCKHAWFHRDCIQGQALRAGISCFQCPLCRNKDLFVADMLLMGIRIPVR</sequence>
<dbReference type="InterPro" id="IPR001841">
    <property type="entry name" value="Znf_RING"/>
</dbReference>
<dbReference type="InterPro" id="IPR001965">
    <property type="entry name" value="Znf_PHD"/>
</dbReference>
<protein>
    <submittedName>
        <fullName evidence="7">G2E3 ligase</fullName>
    </submittedName>
</protein>
<evidence type="ECO:0000259" key="6">
    <source>
        <dbReference type="PROSITE" id="PS51805"/>
    </source>
</evidence>
<evidence type="ECO:0000256" key="2">
    <source>
        <dbReference type="ARBA" id="ARBA00022771"/>
    </source>
</evidence>
<accession>A0A851DBG8</accession>
<keyword evidence="3" id="KW-0862">Zinc</keyword>
<dbReference type="GO" id="GO:0016874">
    <property type="term" value="F:ligase activity"/>
    <property type="evidence" value="ECO:0007669"/>
    <property type="project" value="UniProtKB-KW"/>
</dbReference>
<evidence type="ECO:0000313" key="8">
    <source>
        <dbReference type="Proteomes" id="UP000660247"/>
    </source>
</evidence>
<comment type="caution">
    <text evidence="7">The sequence shown here is derived from an EMBL/GenBank/DDBJ whole genome shotgun (WGS) entry which is preliminary data.</text>
</comment>
<dbReference type="Pfam" id="PF13639">
    <property type="entry name" value="zf-RING_2"/>
    <property type="match status" value="1"/>
</dbReference>
<dbReference type="PANTHER" id="PTHR12420">
    <property type="entry name" value="PHD FINGER PROTEIN"/>
    <property type="match status" value="1"/>
</dbReference>
<keyword evidence="8" id="KW-1185">Reference proteome</keyword>
<dbReference type="Proteomes" id="UP000660247">
    <property type="component" value="Unassembled WGS sequence"/>
</dbReference>
<dbReference type="PROSITE" id="PS51805">
    <property type="entry name" value="EPHD"/>
    <property type="match status" value="1"/>
</dbReference>
<dbReference type="AlphaFoldDB" id="A0A851DBG8"/>
<keyword evidence="1" id="KW-0479">Metal-binding</keyword>
<feature type="non-terminal residue" evidence="7">
    <location>
        <position position="1"/>
    </location>
</feature>
<dbReference type="InterPro" id="IPR034732">
    <property type="entry name" value="EPHD"/>
</dbReference>
<reference evidence="7" key="1">
    <citation type="submission" date="2019-10" db="EMBL/GenBank/DDBJ databases">
        <title>Bird 10,000 Genomes (B10K) Project - Family phase.</title>
        <authorList>
            <person name="Zhang G."/>
        </authorList>
    </citation>
    <scope>NUCLEOTIDE SEQUENCE</scope>
    <source>
        <strain evidence="7">B10K-DU-002-69</strain>
        <tissue evidence="7">Muscle</tissue>
    </source>
</reference>
<proteinExistence type="predicted"/>
<dbReference type="InterPro" id="IPR051188">
    <property type="entry name" value="PHD-type_Zinc_Finger"/>
</dbReference>
<dbReference type="Pfam" id="PF13771">
    <property type="entry name" value="zf-HC5HC2H"/>
    <property type="match status" value="1"/>
</dbReference>
<dbReference type="InterPro" id="IPR011011">
    <property type="entry name" value="Znf_FYVE_PHD"/>
</dbReference>
<evidence type="ECO:0000313" key="7">
    <source>
        <dbReference type="EMBL" id="NWI67469.1"/>
    </source>
</evidence>
<dbReference type="PANTHER" id="PTHR12420:SF47">
    <property type="entry name" value="PHD FINGER PROTEIN 7"/>
    <property type="match status" value="1"/>
</dbReference>
<dbReference type="OrthoDB" id="512616at2759"/>
<dbReference type="EMBL" id="WEIS01058322">
    <property type="protein sequence ID" value="NWI67469.1"/>
    <property type="molecule type" value="Genomic_DNA"/>
</dbReference>
<feature type="non-terminal residue" evidence="7">
    <location>
        <position position="133"/>
    </location>
</feature>
<evidence type="ECO:0000256" key="4">
    <source>
        <dbReference type="PROSITE-ProRule" id="PRU00175"/>
    </source>
</evidence>
<dbReference type="SMART" id="SM00249">
    <property type="entry name" value="PHD"/>
    <property type="match status" value="2"/>
</dbReference>
<name>A0A851DBG8_TODME</name>
<evidence type="ECO:0000259" key="5">
    <source>
        <dbReference type="PROSITE" id="PS50089"/>
    </source>
</evidence>
<gene>
    <name evidence="7" type="primary">G2e3_2</name>
    <name evidence="7" type="ORF">TODMEX_R04969</name>
</gene>
<dbReference type="PROSITE" id="PS50089">
    <property type="entry name" value="ZF_RING_2"/>
    <property type="match status" value="1"/>
</dbReference>
<feature type="domain" description="RING-type" evidence="5">
    <location>
        <begin position="65"/>
        <end position="114"/>
    </location>
</feature>
<dbReference type="InterPro" id="IPR019786">
    <property type="entry name" value="Zinc_finger_PHD-type_CS"/>
</dbReference>
<feature type="domain" description="PHD-type" evidence="6">
    <location>
        <begin position="1"/>
        <end position="50"/>
    </location>
</feature>
<keyword evidence="7" id="KW-0436">Ligase</keyword>
<dbReference type="Gene3D" id="3.30.40.10">
    <property type="entry name" value="Zinc/RING finger domain, C3HC4 (zinc finger)"/>
    <property type="match status" value="2"/>
</dbReference>
<dbReference type="SMART" id="SM00184">
    <property type="entry name" value="RING"/>
    <property type="match status" value="1"/>
</dbReference>
<evidence type="ECO:0000256" key="3">
    <source>
        <dbReference type="ARBA" id="ARBA00022833"/>
    </source>
</evidence>
<dbReference type="GO" id="GO:0008270">
    <property type="term" value="F:zinc ion binding"/>
    <property type="evidence" value="ECO:0007669"/>
    <property type="project" value="UniProtKB-KW"/>
</dbReference>
<evidence type="ECO:0000256" key="1">
    <source>
        <dbReference type="ARBA" id="ARBA00022723"/>
    </source>
</evidence>
<organism evidence="7 8">
    <name type="scientific">Todus mexicanus</name>
    <name type="common">Puerto Rican tody</name>
    <dbReference type="NCBI Taxonomy" id="135184"/>
    <lineage>
        <taxon>Eukaryota</taxon>
        <taxon>Metazoa</taxon>
        <taxon>Chordata</taxon>
        <taxon>Craniata</taxon>
        <taxon>Vertebrata</taxon>
        <taxon>Euteleostomi</taxon>
        <taxon>Archelosauria</taxon>
        <taxon>Archosauria</taxon>
        <taxon>Dinosauria</taxon>
        <taxon>Saurischia</taxon>
        <taxon>Theropoda</taxon>
        <taxon>Coelurosauria</taxon>
        <taxon>Aves</taxon>
        <taxon>Neognathae</taxon>
        <taxon>Neoaves</taxon>
        <taxon>Telluraves</taxon>
        <taxon>Coraciimorphae</taxon>
        <taxon>Coraciiformes</taxon>
        <taxon>Todidae</taxon>
        <taxon>Todus</taxon>
    </lineage>
</organism>
<dbReference type="GO" id="GO:0005634">
    <property type="term" value="C:nucleus"/>
    <property type="evidence" value="ECO:0007669"/>
    <property type="project" value="TreeGrafter"/>
</dbReference>
<keyword evidence="2 4" id="KW-0863">Zinc-finger</keyword>
<dbReference type="PROSITE" id="PS01359">
    <property type="entry name" value="ZF_PHD_1"/>
    <property type="match status" value="1"/>
</dbReference>